<protein>
    <recommendedName>
        <fullName evidence="3">SDR family oxidoreductase</fullName>
    </recommendedName>
</protein>
<dbReference type="EMBL" id="CABVHQ010000081">
    <property type="protein sequence ID" value="VVO34203.1"/>
    <property type="molecule type" value="Genomic_DNA"/>
</dbReference>
<evidence type="ECO:0000313" key="1">
    <source>
        <dbReference type="EMBL" id="VVO34203.1"/>
    </source>
</evidence>
<dbReference type="Pfam" id="PF13561">
    <property type="entry name" value="adh_short_C2"/>
    <property type="match status" value="1"/>
</dbReference>
<dbReference type="Proteomes" id="UP000337909">
    <property type="component" value="Unassembled WGS sequence"/>
</dbReference>
<dbReference type="InterPro" id="IPR002347">
    <property type="entry name" value="SDR_fam"/>
</dbReference>
<reference evidence="1 2" key="1">
    <citation type="submission" date="2019-09" db="EMBL/GenBank/DDBJ databases">
        <authorList>
            <person name="Chandra G."/>
            <person name="Truman W A."/>
        </authorList>
    </citation>
    <scope>NUCLEOTIDE SEQUENCE [LARGE SCALE GENOMIC DNA]</scope>
    <source>
        <strain evidence="1">PS691</strain>
    </source>
</reference>
<accession>A0A5E7F9E8</accession>
<organism evidence="1 2">
    <name type="scientific">Pseudomonas fluorescens</name>
    <dbReference type="NCBI Taxonomy" id="294"/>
    <lineage>
        <taxon>Bacteria</taxon>
        <taxon>Pseudomonadati</taxon>
        <taxon>Pseudomonadota</taxon>
        <taxon>Gammaproteobacteria</taxon>
        <taxon>Pseudomonadales</taxon>
        <taxon>Pseudomonadaceae</taxon>
        <taxon>Pseudomonas</taxon>
    </lineage>
</organism>
<proteinExistence type="predicted"/>
<dbReference type="InterPro" id="IPR036291">
    <property type="entry name" value="NAD(P)-bd_dom_sf"/>
</dbReference>
<dbReference type="SUPFAM" id="SSF51735">
    <property type="entry name" value="NAD(P)-binding Rossmann-fold domains"/>
    <property type="match status" value="1"/>
</dbReference>
<evidence type="ECO:0008006" key="3">
    <source>
        <dbReference type="Google" id="ProtNLM"/>
    </source>
</evidence>
<name>A0A5E7F9E8_PSEFL</name>
<evidence type="ECO:0000313" key="2">
    <source>
        <dbReference type="Proteomes" id="UP000337909"/>
    </source>
</evidence>
<gene>
    <name evidence="1" type="ORF">PS691_05185</name>
</gene>
<dbReference type="AlphaFoldDB" id="A0A5E7F9E8"/>
<dbReference type="Gene3D" id="3.40.50.720">
    <property type="entry name" value="NAD(P)-binding Rossmann-like Domain"/>
    <property type="match status" value="1"/>
</dbReference>
<sequence length="65" mass="6719">MASASNSRKPADEFVRKARPTSIIQRAAEVEEVANLVAYIASPLSSATTGAALRVDGGVVDSMAI</sequence>